<name>A0A061ES81_THECC</name>
<dbReference type="Proteomes" id="UP000026915">
    <property type="component" value="Chromosome 5"/>
</dbReference>
<sequence>MPALQQMGFTCYVIGGWVKGPFKREGKKERERLAFVVEEIRSRKSAVNKDKFLIFEVEGISYRIYGFYQSTSIKQQYGQKQDLQLLAWFQARCVDLTACITTTLQRSSPHHLRLFHAICVNTVCTYEVD</sequence>
<protein>
    <submittedName>
        <fullName evidence="1">Uncharacterized protein</fullName>
    </submittedName>
</protein>
<dbReference type="HOGENOM" id="CLU_1952746_0_0_1"/>
<dbReference type="Gramene" id="EOY07538">
    <property type="protein sequence ID" value="EOY07538"/>
    <property type="gene ID" value="TCM_021946"/>
</dbReference>
<dbReference type="AlphaFoldDB" id="A0A061ES81"/>
<dbReference type="InParanoid" id="A0A061ES81"/>
<reference evidence="1 2" key="1">
    <citation type="journal article" date="2013" name="Genome Biol.">
        <title>The genome sequence of the most widely cultivated cacao type and its use to identify candidate genes regulating pod color.</title>
        <authorList>
            <person name="Motamayor J.C."/>
            <person name="Mockaitis K."/>
            <person name="Schmutz J."/>
            <person name="Haiminen N."/>
            <person name="Iii D.L."/>
            <person name="Cornejo O."/>
            <person name="Findley S.D."/>
            <person name="Zheng P."/>
            <person name="Utro F."/>
            <person name="Royaert S."/>
            <person name="Saski C."/>
            <person name="Jenkins J."/>
            <person name="Podicheti R."/>
            <person name="Zhao M."/>
            <person name="Scheffler B.E."/>
            <person name="Stack J.C."/>
            <person name="Feltus F.A."/>
            <person name="Mustiga G.M."/>
            <person name="Amores F."/>
            <person name="Phillips W."/>
            <person name="Marelli J.P."/>
            <person name="May G.D."/>
            <person name="Shapiro H."/>
            <person name="Ma J."/>
            <person name="Bustamante C.D."/>
            <person name="Schnell R.J."/>
            <person name="Main D."/>
            <person name="Gilbert D."/>
            <person name="Parida L."/>
            <person name="Kuhn D.N."/>
        </authorList>
    </citation>
    <scope>NUCLEOTIDE SEQUENCE [LARGE SCALE GENOMIC DNA]</scope>
    <source>
        <strain evidence="2">cv. Matina 1-6</strain>
    </source>
</reference>
<gene>
    <name evidence="1" type="ORF">TCM_021946</name>
</gene>
<keyword evidence="2" id="KW-1185">Reference proteome</keyword>
<accession>A0A061ES81</accession>
<organism evidence="1 2">
    <name type="scientific">Theobroma cacao</name>
    <name type="common">Cacao</name>
    <name type="synonym">Cocoa</name>
    <dbReference type="NCBI Taxonomy" id="3641"/>
    <lineage>
        <taxon>Eukaryota</taxon>
        <taxon>Viridiplantae</taxon>
        <taxon>Streptophyta</taxon>
        <taxon>Embryophyta</taxon>
        <taxon>Tracheophyta</taxon>
        <taxon>Spermatophyta</taxon>
        <taxon>Magnoliopsida</taxon>
        <taxon>eudicotyledons</taxon>
        <taxon>Gunneridae</taxon>
        <taxon>Pentapetalae</taxon>
        <taxon>rosids</taxon>
        <taxon>malvids</taxon>
        <taxon>Malvales</taxon>
        <taxon>Malvaceae</taxon>
        <taxon>Byttnerioideae</taxon>
        <taxon>Theobroma</taxon>
    </lineage>
</organism>
<evidence type="ECO:0000313" key="1">
    <source>
        <dbReference type="EMBL" id="EOY07538.1"/>
    </source>
</evidence>
<proteinExistence type="predicted"/>
<dbReference type="EMBL" id="CM001883">
    <property type="protein sequence ID" value="EOY07538.1"/>
    <property type="molecule type" value="Genomic_DNA"/>
</dbReference>
<evidence type="ECO:0000313" key="2">
    <source>
        <dbReference type="Proteomes" id="UP000026915"/>
    </source>
</evidence>